<comment type="caution">
    <text evidence="4">The sequence shown here is derived from an EMBL/GenBank/DDBJ whole genome shotgun (WGS) entry which is preliminary data.</text>
</comment>
<feature type="signal peptide" evidence="2">
    <location>
        <begin position="1"/>
        <end position="21"/>
    </location>
</feature>
<dbReference type="AlphaFoldDB" id="A0A365Y2C6"/>
<keyword evidence="2" id="KW-0732">Signal</keyword>
<dbReference type="PANTHER" id="PTHR43546">
    <property type="entry name" value="UPF0173 METAL-DEPENDENT HYDROLASE MJ1163-RELATED"/>
    <property type="match status" value="1"/>
</dbReference>
<proteinExistence type="predicted"/>
<evidence type="ECO:0000256" key="2">
    <source>
        <dbReference type="SAM" id="SignalP"/>
    </source>
</evidence>
<dbReference type="SUPFAM" id="SSF56281">
    <property type="entry name" value="Metallo-hydrolase/oxidoreductase"/>
    <property type="match status" value="1"/>
</dbReference>
<evidence type="ECO:0000259" key="3">
    <source>
        <dbReference type="Pfam" id="PF12706"/>
    </source>
</evidence>
<dbReference type="RefSeq" id="WP_113614992.1">
    <property type="nucleotide sequence ID" value="NZ_QFFJ01000001.1"/>
</dbReference>
<gene>
    <name evidence="4" type="ORF">DF182_07330</name>
</gene>
<feature type="domain" description="Metallo-beta-lactamase" evidence="3">
    <location>
        <begin position="44"/>
        <end position="252"/>
    </location>
</feature>
<reference evidence="4 5" key="1">
    <citation type="submission" date="2018-05" db="EMBL/GenBank/DDBJ databases">
        <title>Chitinophaga sp. K3CV102501T nov., isolated from isolated from a monsoon evergreen broad-leaved forest soil.</title>
        <authorList>
            <person name="Lv Y."/>
        </authorList>
    </citation>
    <scope>NUCLEOTIDE SEQUENCE [LARGE SCALE GENOMIC DNA]</scope>
    <source>
        <strain evidence="4 5">GDMCC 1.1325</strain>
    </source>
</reference>
<protein>
    <recommendedName>
        <fullName evidence="3">Metallo-beta-lactamase domain-containing protein</fullName>
    </recommendedName>
</protein>
<evidence type="ECO:0000256" key="1">
    <source>
        <dbReference type="ARBA" id="ARBA00022801"/>
    </source>
</evidence>
<dbReference type="InterPro" id="IPR001279">
    <property type="entry name" value="Metallo-B-lactamas"/>
</dbReference>
<feature type="chain" id="PRO_5016786094" description="Metallo-beta-lactamase domain-containing protein" evidence="2">
    <location>
        <begin position="22"/>
        <end position="289"/>
    </location>
</feature>
<dbReference type="EMBL" id="QFFJ01000001">
    <property type="protein sequence ID" value="RBL92391.1"/>
    <property type="molecule type" value="Genomic_DNA"/>
</dbReference>
<name>A0A365Y2C6_9BACT</name>
<organism evidence="4 5">
    <name type="scientific">Chitinophaga flava</name>
    <dbReference type="NCBI Taxonomy" id="2259036"/>
    <lineage>
        <taxon>Bacteria</taxon>
        <taxon>Pseudomonadati</taxon>
        <taxon>Bacteroidota</taxon>
        <taxon>Chitinophagia</taxon>
        <taxon>Chitinophagales</taxon>
        <taxon>Chitinophagaceae</taxon>
        <taxon>Chitinophaga</taxon>
    </lineage>
</organism>
<dbReference type="Pfam" id="PF12706">
    <property type="entry name" value="Lactamase_B_2"/>
    <property type="match status" value="1"/>
</dbReference>
<evidence type="ECO:0000313" key="4">
    <source>
        <dbReference type="EMBL" id="RBL92391.1"/>
    </source>
</evidence>
<dbReference type="InterPro" id="IPR050114">
    <property type="entry name" value="UPF0173_UPF0282_UlaG_hydrolase"/>
</dbReference>
<keyword evidence="5" id="KW-1185">Reference proteome</keyword>
<dbReference type="OrthoDB" id="9805728at2"/>
<dbReference type="Proteomes" id="UP000253410">
    <property type="component" value="Unassembled WGS sequence"/>
</dbReference>
<sequence length="289" mass="32317">MKSLKIHLFILGILLAGSATAQHKKTFQWIGGPTYVLQLGNFKILTDPMFSPKGDSAFMIKKHPSTGMANAYIQRYIAPAAFDTANIDILLVSHPHADHFDQQARNALNKQLNVVVPGANTSTLQGWGFTHLRGLNWGDTTEFKKGNETLRIIAVEAMHAKDDPLKTELGKGNGYIIEYTVNHRVYRIYWTGDTVWFDDMQQYTRYGKINLFIPDMGAVGSDGHIGRRGLNSQDCLKIIETLHPDLIAPVHHSTFSMYIEPIAKLQQTLDTTSYRKKLRIVPAGGVVVL</sequence>
<dbReference type="Gene3D" id="3.60.15.10">
    <property type="entry name" value="Ribonuclease Z/Hydroxyacylglutathione hydrolase-like"/>
    <property type="match status" value="1"/>
</dbReference>
<evidence type="ECO:0000313" key="5">
    <source>
        <dbReference type="Proteomes" id="UP000253410"/>
    </source>
</evidence>
<dbReference type="InterPro" id="IPR036866">
    <property type="entry name" value="RibonucZ/Hydroxyglut_hydro"/>
</dbReference>
<dbReference type="GO" id="GO:0016787">
    <property type="term" value="F:hydrolase activity"/>
    <property type="evidence" value="ECO:0007669"/>
    <property type="project" value="UniProtKB-KW"/>
</dbReference>
<accession>A0A365Y2C6</accession>
<dbReference type="PANTHER" id="PTHR43546:SF9">
    <property type="entry name" value="L-ASCORBATE-6-PHOSPHATE LACTONASE ULAG-RELATED"/>
    <property type="match status" value="1"/>
</dbReference>
<keyword evidence="1" id="KW-0378">Hydrolase</keyword>